<dbReference type="GO" id="GO:0045259">
    <property type="term" value="C:proton-transporting ATP synthase complex"/>
    <property type="evidence" value="ECO:0007669"/>
    <property type="project" value="InterPro"/>
</dbReference>
<feature type="coiled-coil region" evidence="1">
    <location>
        <begin position="154"/>
        <end position="199"/>
    </location>
</feature>
<dbReference type="OrthoDB" id="35799at2759"/>
<dbReference type="SUPFAM" id="SSF161065">
    <property type="entry name" value="ATP synthase D chain-like"/>
    <property type="match status" value="1"/>
</dbReference>
<dbReference type="Gene3D" id="6.10.280.70">
    <property type="match status" value="1"/>
</dbReference>
<keyword evidence="1" id="KW-0175">Coiled coil</keyword>
<sequence>MLARTVITLARPATRGFAATVDWQSLASNLTSDAARSSVNKYRGLIGQIDVAAEQYSSAPPAIDFKAFKEKIRAVKDVDGGAVSVVDILESVSKNFKPNTSATGSKSDLEAAVKSAEAALKSASGSDKAVASLTLDVLKATLGSFDSSAADAAAKAESEDAATLTAEAANAKKTAADAKKETTARIAELEATVNRMKSKRVGKDTTVDDIYEAYPEIKVEVHDEINTHQWHKDIA</sequence>
<dbReference type="Proteomes" id="UP001165122">
    <property type="component" value="Unassembled WGS sequence"/>
</dbReference>
<dbReference type="GO" id="GO:0015986">
    <property type="term" value="P:proton motive force-driven ATP synthesis"/>
    <property type="evidence" value="ECO:0007669"/>
    <property type="project" value="InterPro"/>
</dbReference>
<evidence type="ECO:0008006" key="4">
    <source>
        <dbReference type="Google" id="ProtNLM"/>
    </source>
</evidence>
<evidence type="ECO:0000313" key="2">
    <source>
        <dbReference type="EMBL" id="GMI15410.1"/>
    </source>
</evidence>
<dbReference type="InterPro" id="IPR036228">
    <property type="entry name" value="ATP_synth_F0_dsu_sf_mt"/>
</dbReference>
<organism evidence="2 3">
    <name type="scientific">Triparma laevis f. longispina</name>
    <dbReference type="NCBI Taxonomy" id="1714387"/>
    <lineage>
        <taxon>Eukaryota</taxon>
        <taxon>Sar</taxon>
        <taxon>Stramenopiles</taxon>
        <taxon>Ochrophyta</taxon>
        <taxon>Bolidophyceae</taxon>
        <taxon>Parmales</taxon>
        <taxon>Triparmaceae</taxon>
        <taxon>Triparma</taxon>
    </lineage>
</organism>
<protein>
    <recommendedName>
        <fullName evidence="4">ATP synthase subunit d, mitochondrial</fullName>
    </recommendedName>
</protein>
<comment type="caution">
    <text evidence="2">The sequence shown here is derived from an EMBL/GenBank/DDBJ whole genome shotgun (WGS) entry which is preliminary data.</text>
</comment>
<reference evidence="3" key="1">
    <citation type="journal article" date="2023" name="Commun. Biol.">
        <title>Genome analysis of Parmales, the sister group of diatoms, reveals the evolutionary specialization of diatoms from phago-mixotrophs to photoautotrophs.</title>
        <authorList>
            <person name="Ban H."/>
            <person name="Sato S."/>
            <person name="Yoshikawa S."/>
            <person name="Yamada K."/>
            <person name="Nakamura Y."/>
            <person name="Ichinomiya M."/>
            <person name="Sato N."/>
            <person name="Blanc-Mathieu R."/>
            <person name="Endo H."/>
            <person name="Kuwata A."/>
            <person name="Ogata H."/>
        </authorList>
    </citation>
    <scope>NUCLEOTIDE SEQUENCE [LARGE SCALE GENOMIC DNA]</scope>
    <source>
        <strain evidence="3">NIES 3700</strain>
    </source>
</reference>
<dbReference type="EMBL" id="BRXW01000230">
    <property type="protein sequence ID" value="GMI15410.1"/>
    <property type="molecule type" value="Genomic_DNA"/>
</dbReference>
<evidence type="ECO:0000256" key="1">
    <source>
        <dbReference type="SAM" id="Coils"/>
    </source>
</evidence>
<dbReference type="AlphaFoldDB" id="A0A9W7KY17"/>
<keyword evidence="3" id="KW-1185">Reference proteome</keyword>
<dbReference type="GO" id="GO:0015078">
    <property type="term" value="F:proton transmembrane transporter activity"/>
    <property type="evidence" value="ECO:0007669"/>
    <property type="project" value="InterPro"/>
</dbReference>
<accession>A0A9W7KY17</accession>
<name>A0A9W7KY17_9STRA</name>
<proteinExistence type="predicted"/>
<gene>
    <name evidence="2" type="ORF">TrLO_g6737</name>
</gene>
<evidence type="ECO:0000313" key="3">
    <source>
        <dbReference type="Proteomes" id="UP001165122"/>
    </source>
</evidence>